<dbReference type="RefSeq" id="WP_344266117.1">
    <property type="nucleotide sequence ID" value="NZ_BAAAMJ010000072.1"/>
</dbReference>
<proteinExistence type="predicted"/>
<gene>
    <name evidence="1" type="ORF">GCM10009716_45950</name>
</gene>
<dbReference type="Proteomes" id="UP001501303">
    <property type="component" value="Unassembled WGS sequence"/>
</dbReference>
<comment type="caution">
    <text evidence="1">The sequence shown here is derived from an EMBL/GenBank/DDBJ whole genome shotgun (WGS) entry which is preliminary data.</text>
</comment>
<name>A0ABN2PV36_9ACTN</name>
<keyword evidence="2" id="KW-1185">Reference proteome</keyword>
<evidence type="ECO:0000313" key="1">
    <source>
        <dbReference type="EMBL" id="GAA1933539.1"/>
    </source>
</evidence>
<dbReference type="EMBL" id="BAAAMJ010000072">
    <property type="protein sequence ID" value="GAA1933539.1"/>
    <property type="molecule type" value="Genomic_DNA"/>
</dbReference>
<evidence type="ECO:0000313" key="2">
    <source>
        <dbReference type="Proteomes" id="UP001501303"/>
    </source>
</evidence>
<accession>A0ABN2PV36</accession>
<reference evidence="1 2" key="1">
    <citation type="journal article" date="2019" name="Int. J. Syst. Evol. Microbiol.">
        <title>The Global Catalogue of Microorganisms (GCM) 10K type strain sequencing project: providing services to taxonomists for standard genome sequencing and annotation.</title>
        <authorList>
            <consortium name="The Broad Institute Genomics Platform"/>
            <consortium name="The Broad Institute Genome Sequencing Center for Infectious Disease"/>
            <person name="Wu L."/>
            <person name="Ma J."/>
        </authorList>
    </citation>
    <scope>NUCLEOTIDE SEQUENCE [LARGE SCALE GENOMIC DNA]</scope>
    <source>
        <strain evidence="1 2">JCM 13581</strain>
    </source>
</reference>
<organism evidence="1 2">
    <name type="scientific">Streptomyces sodiiphilus</name>
    <dbReference type="NCBI Taxonomy" id="226217"/>
    <lineage>
        <taxon>Bacteria</taxon>
        <taxon>Bacillati</taxon>
        <taxon>Actinomycetota</taxon>
        <taxon>Actinomycetes</taxon>
        <taxon>Kitasatosporales</taxon>
        <taxon>Streptomycetaceae</taxon>
        <taxon>Streptomyces</taxon>
    </lineage>
</organism>
<sequence length="281" mass="29650">MRVEIRLATPERLEEVLALPVDAVSFGQEGCWTKLPSRAELRAAAEAVRGAGRQAGVVLPAAWQRTAEPIAELGAALAGDGPVSLTVNDPGTLAVLAGTPAGEAGLCIGLALSPGRPHAVGPSPRSPSEPAVYEDGFLEELETFPARVLEADAGALVPERPGWRVRRMLDVVPVAWSRSCPTARHHGLPLPGCRSACDTPLTVTAATRWQLGHGHRAPVAVADRRHQEVLTVLGNAVYVPAPPEAPVFPDVIIDARFHPPAALAERVTAARRWSTAAPQEM</sequence>
<protein>
    <submittedName>
        <fullName evidence="1">Uncharacterized protein</fullName>
    </submittedName>
</protein>